<feature type="region of interest" description="Disordered" evidence="8">
    <location>
        <begin position="855"/>
        <end position="913"/>
    </location>
</feature>
<dbReference type="GO" id="GO:0046373">
    <property type="term" value="P:L-arabinose metabolic process"/>
    <property type="evidence" value="ECO:0007669"/>
    <property type="project" value="InterPro"/>
</dbReference>
<evidence type="ECO:0000256" key="3">
    <source>
        <dbReference type="ARBA" id="ARBA00022801"/>
    </source>
</evidence>
<feature type="disulfide bond" evidence="7">
    <location>
        <begin position="48"/>
        <end position="58"/>
    </location>
</feature>
<comment type="caution">
    <text evidence="11">The sequence shown here is derived from an EMBL/GenBank/DDBJ whole genome shotgun (WGS) entry which is preliminary data.</text>
</comment>
<sequence>MFRSSTRRVPPLLAAAAAMALTLLGTTFTMPPAAEATQAAPARPQGPCDVYAAGGTPCVAAHSTTRAMYASYNGPLYQVRRLSDNAVRDIGIVQPVARPFADAGGYADAAAQDAFCADTTCFITVLYDQSPMHNDLTQAPRGGFSGPALGGFNNLPIADMAPITVGGHKAYGIFIEPGMGLRNNDTRGVAVDDQPQGQYWVINGQHYNSGCCYDYGNAEIDSRDDGNGTMETTYYGNATAWYRGSGAGPWIMTDQENNLVGCVNPGSTSKVCADLPSINWRFVTAMAKGEPHHWASLGGDAQQGPLSTMFDGPRINATYDPMRKQGAILLGNGGDNSNGSQGTFYEGAMTTGYPSDAVDQQIQDNVVAAKYDVQRLRIAPASAVSTPPGLQTFAPGSSQDTTVTFTNTTGSAAVGVKLSISLPDKQWTSVVPGTTDTSVTFEDPVAPGASVSATFKVTSGPAPFNGDLTGNAWWTSPTKGGRQSETTVEKVRNVSPIKINEFRTGSTGNSTNAYIELYNAGAADIDISNWTLTQHPAQQATFSTVTVPAGTTLPGHGFYLLGLANSGLAAPAAGGDTTVNVRSTTGLAAGHQIAVDTGAGAETRTIVSVGTAATGNTTLWQPLPDGPVVTIPAGSTNVPVTSVSGFTVGQKIGLGFGANHEVATVTAVGRQGTQGLLSADAHVGDTRIRMSSTANISVGDRIRLDIDSPGHGIEYVTVTAVGTSGANGTGITIAEPLRFEHASNLPYSVRGTGVSFTPASRFPHSSNEPVQALGSGITLDEPLANAHAVNAPVRDTAVANAGYPGTPAPHQWFGGPALASAGNMVLRDTQQLVVDSLNYGSLVDPWTAEGYQATSGAGQSGCRVSNPGTTGANGRSAARFPDGNDTDSNCGDFQTASGPTPGASNDVSFTLSPGPRVSLQTTAPSGSSNYLQHGSTTTSVVTGPVTAASPNADKQNATFVKAAGLANPSCFSFEAVNRPGNYLRHQGFVVSLQPDDGSTLFSQDATFCQVAGNNGRGASFQSVNFSTRYLRDYNGGVYLAGPPGTNEWDTSVSFADDTSWLVATPWAPAP</sequence>
<accession>A0A317DLV4</accession>
<keyword evidence="5" id="KW-0326">Glycosidase</keyword>
<dbReference type="RefSeq" id="WP_109801532.1">
    <property type="nucleotide sequence ID" value="NZ_QGKS01000187.1"/>
</dbReference>
<keyword evidence="4" id="KW-0325">Glycoprotein</keyword>
<gene>
    <name evidence="11" type="ORF">DKT69_11390</name>
</gene>
<evidence type="ECO:0000256" key="2">
    <source>
        <dbReference type="ARBA" id="ARBA00022729"/>
    </source>
</evidence>
<dbReference type="InterPro" id="IPR015289">
    <property type="entry name" value="A-L-arabinofuranosidase_B_cat"/>
</dbReference>
<evidence type="ECO:0000259" key="10">
    <source>
        <dbReference type="PROSITE" id="PS51841"/>
    </source>
</evidence>
<dbReference type="InterPro" id="IPR007934">
    <property type="entry name" value="AbfB_ABD"/>
</dbReference>
<dbReference type="PANTHER" id="PTHR39447:SF2">
    <property type="entry name" value="ALPHA-L-ARABINOFURANOSIDASE B"/>
    <property type="match status" value="1"/>
</dbReference>
<dbReference type="InterPro" id="IPR001322">
    <property type="entry name" value="Lamin_tail_dom"/>
</dbReference>
<dbReference type="InterPro" id="IPR036195">
    <property type="entry name" value="AbfB_ABD_sf"/>
</dbReference>
<evidence type="ECO:0000256" key="6">
    <source>
        <dbReference type="PIRSR" id="PIRSR638964-1"/>
    </source>
</evidence>
<dbReference type="SUPFAM" id="SSF74853">
    <property type="entry name" value="Lamin A/C globular tail domain"/>
    <property type="match status" value="1"/>
</dbReference>
<dbReference type="PROSITE" id="PS51841">
    <property type="entry name" value="LTD"/>
    <property type="match status" value="1"/>
</dbReference>
<dbReference type="Proteomes" id="UP000246050">
    <property type="component" value="Unassembled WGS sequence"/>
</dbReference>
<evidence type="ECO:0000256" key="9">
    <source>
        <dbReference type="SAM" id="SignalP"/>
    </source>
</evidence>
<dbReference type="Pfam" id="PF05270">
    <property type="entry name" value="AbfB"/>
    <property type="match status" value="1"/>
</dbReference>
<feature type="disulfide bond" evidence="7">
    <location>
        <begin position="116"/>
        <end position="121"/>
    </location>
</feature>
<feature type="compositionally biased region" description="Polar residues" evidence="8">
    <location>
        <begin position="886"/>
        <end position="911"/>
    </location>
</feature>
<feature type="signal peptide" evidence="9">
    <location>
        <begin position="1"/>
        <end position="20"/>
    </location>
</feature>
<dbReference type="OrthoDB" id="5240321at2"/>
<evidence type="ECO:0000256" key="7">
    <source>
        <dbReference type="PIRSR" id="PIRSR638964-3"/>
    </source>
</evidence>
<dbReference type="SUPFAM" id="SSF49899">
    <property type="entry name" value="Concanavalin A-like lectins/glucanases"/>
    <property type="match status" value="1"/>
</dbReference>
<feature type="chain" id="PRO_5039256218" evidence="9">
    <location>
        <begin position="21"/>
        <end position="1070"/>
    </location>
</feature>
<dbReference type="InterPro" id="IPR038964">
    <property type="entry name" value="ABFB"/>
</dbReference>
<evidence type="ECO:0000313" key="12">
    <source>
        <dbReference type="Proteomes" id="UP000246050"/>
    </source>
</evidence>
<dbReference type="InterPro" id="IPR036415">
    <property type="entry name" value="Lamin_tail_dom_sf"/>
</dbReference>
<dbReference type="EMBL" id="QGKS01000187">
    <property type="protein sequence ID" value="PWR15352.1"/>
    <property type="molecule type" value="Genomic_DNA"/>
</dbReference>
<dbReference type="Gene3D" id="2.60.40.1260">
    <property type="entry name" value="Lamin Tail domain"/>
    <property type="match status" value="1"/>
</dbReference>
<dbReference type="GO" id="GO:0045490">
    <property type="term" value="P:pectin catabolic process"/>
    <property type="evidence" value="ECO:0007669"/>
    <property type="project" value="TreeGrafter"/>
</dbReference>
<evidence type="ECO:0000256" key="4">
    <source>
        <dbReference type="ARBA" id="ARBA00023180"/>
    </source>
</evidence>
<organism evidence="11 12">
    <name type="scientific">Micromonospora sicca</name>
    <dbReference type="NCBI Taxonomy" id="2202420"/>
    <lineage>
        <taxon>Bacteria</taxon>
        <taxon>Bacillati</taxon>
        <taxon>Actinomycetota</taxon>
        <taxon>Actinomycetes</taxon>
        <taxon>Micromonosporales</taxon>
        <taxon>Micromonosporaceae</taxon>
        <taxon>Micromonospora</taxon>
    </lineage>
</organism>
<evidence type="ECO:0000256" key="1">
    <source>
        <dbReference type="ARBA" id="ARBA00006963"/>
    </source>
</evidence>
<keyword evidence="3" id="KW-0378">Hydrolase</keyword>
<feature type="active site" description="Proton donor" evidence="6">
    <location>
        <position position="335"/>
    </location>
</feature>
<dbReference type="SUPFAM" id="SSF110221">
    <property type="entry name" value="AbfB domain"/>
    <property type="match status" value="1"/>
</dbReference>
<feature type="domain" description="LTD" evidence="10">
    <location>
        <begin position="481"/>
        <end position="608"/>
    </location>
</feature>
<name>A0A317DLV4_9ACTN</name>
<proteinExistence type="inferred from homology"/>
<dbReference type="AlphaFoldDB" id="A0A317DLV4"/>
<dbReference type="PANTHER" id="PTHR39447">
    <property type="entry name" value="ALPHA-L-ARABINOFURANOSIDASE B"/>
    <property type="match status" value="1"/>
</dbReference>
<evidence type="ECO:0000313" key="11">
    <source>
        <dbReference type="EMBL" id="PWR15352.1"/>
    </source>
</evidence>
<feature type="disulfide bond" evidence="7">
    <location>
        <begin position="211"/>
        <end position="212"/>
    </location>
</feature>
<dbReference type="Pfam" id="PF09206">
    <property type="entry name" value="ArabFuran-catal"/>
    <property type="match status" value="1"/>
</dbReference>
<reference evidence="11 12" key="1">
    <citation type="submission" date="2018-05" db="EMBL/GenBank/DDBJ databases">
        <title>Micromonosporas from Atacama Desert.</title>
        <authorList>
            <person name="Carro L."/>
            <person name="Golinska P."/>
            <person name="Klenk H.-P."/>
            <person name="Goodfellow M."/>
        </authorList>
    </citation>
    <scope>NUCLEOTIDE SEQUENCE [LARGE SCALE GENOMIC DNA]</scope>
    <source>
        <strain evidence="11 12">4G51</strain>
    </source>
</reference>
<feature type="compositionally biased region" description="Polar residues" evidence="8">
    <location>
        <begin position="855"/>
        <end position="873"/>
    </location>
</feature>
<dbReference type="Pfam" id="PF00932">
    <property type="entry name" value="LTD"/>
    <property type="match status" value="1"/>
</dbReference>
<feature type="active site" description="Nucleophile" evidence="6">
    <location>
        <position position="256"/>
    </location>
</feature>
<evidence type="ECO:0000256" key="8">
    <source>
        <dbReference type="SAM" id="MobiDB-lite"/>
    </source>
</evidence>
<dbReference type="GO" id="GO:0031221">
    <property type="term" value="P:arabinan metabolic process"/>
    <property type="evidence" value="ECO:0007669"/>
    <property type="project" value="InterPro"/>
</dbReference>
<keyword evidence="2 9" id="KW-0732">Signal</keyword>
<dbReference type="CDD" id="cd23399">
    <property type="entry name" value="beta-trefoil_ABD_ABFB"/>
    <property type="match status" value="1"/>
</dbReference>
<dbReference type="GO" id="GO:0046556">
    <property type="term" value="F:alpha-L-arabinofuranosidase activity"/>
    <property type="evidence" value="ECO:0007669"/>
    <property type="project" value="InterPro"/>
</dbReference>
<keyword evidence="7" id="KW-1015">Disulfide bond</keyword>
<protein>
    <submittedName>
        <fullName evidence="11">Alpha-N-arabinofuranosidase</fullName>
    </submittedName>
</protein>
<dbReference type="InterPro" id="IPR013320">
    <property type="entry name" value="ConA-like_dom_sf"/>
</dbReference>
<evidence type="ECO:0000256" key="5">
    <source>
        <dbReference type="ARBA" id="ARBA00023295"/>
    </source>
</evidence>
<dbReference type="Gene3D" id="2.80.10.50">
    <property type="match status" value="1"/>
</dbReference>
<dbReference type="Gene3D" id="2.60.120.200">
    <property type="match status" value="1"/>
</dbReference>
<comment type="similarity">
    <text evidence="1">Belongs to the glycosyl hydrolase 54 family.</text>
</comment>